<dbReference type="STRING" id="246197.MXAN_5441"/>
<protein>
    <submittedName>
        <fullName evidence="3">Uncharacterized protein</fullName>
    </submittedName>
</protein>
<name>Q1D189_MYXXD</name>
<evidence type="ECO:0000313" key="3">
    <source>
        <dbReference type="EMBL" id="ABF86962.1"/>
    </source>
</evidence>
<dbReference type="GeneID" id="41362701"/>
<evidence type="ECO:0000313" key="4">
    <source>
        <dbReference type="Proteomes" id="UP000002402"/>
    </source>
</evidence>
<dbReference type="Proteomes" id="UP000002402">
    <property type="component" value="Chromosome"/>
</dbReference>
<sequence length="279" mass="30064">MQSNAQPHRKAFAGRWAAPAVALVILSAAALYTALMRGRPGTPPPDDGMPPRPGASSGALAGEPARITAKATVPTSAPPGRELRPLTRPLPGEAAPPPAPDTGIEETRRDAIQKAARSYREGRFNVFFREEAFIQELANHGVENVAALQDALADTRSLSALPDDTRFTEQRPETVLDRMAMIDLLHTLAPEDDSARAAMLALATSPIDPSLSDVAKKGLVGEKYDLFFKLAQIDRQAAVDAFGRLDNPKLRSLLREALLAGLHESGASYEEVQRLTRHL</sequence>
<dbReference type="AlphaFoldDB" id="Q1D189"/>
<dbReference type="RefSeq" id="WP_011555399.1">
    <property type="nucleotide sequence ID" value="NC_008095.1"/>
</dbReference>
<organism evidence="3 4">
    <name type="scientific">Myxococcus xanthus (strain DK1622)</name>
    <dbReference type="NCBI Taxonomy" id="246197"/>
    <lineage>
        <taxon>Bacteria</taxon>
        <taxon>Pseudomonadati</taxon>
        <taxon>Myxococcota</taxon>
        <taxon>Myxococcia</taxon>
        <taxon>Myxococcales</taxon>
        <taxon>Cystobacterineae</taxon>
        <taxon>Myxococcaceae</taxon>
        <taxon>Myxococcus</taxon>
    </lineage>
</organism>
<feature type="compositionally biased region" description="Pro residues" evidence="1">
    <location>
        <begin position="41"/>
        <end position="53"/>
    </location>
</feature>
<keyword evidence="2" id="KW-0472">Membrane</keyword>
<evidence type="ECO:0000256" key="1">
    <source>
        <dbReference type="SAM" id="MobiDB-lite"/>
    </source>
</evidence>
<feature type="transmembrane region" description="Helical" evidence="2">
    <location>
        <begin position="12"/>
        <end position="35"/>
    </location>
</feature>
<dbReference type="EnsemblBacteria" id="ABF86962">
    <property type="protein sequence ID" value="ABF86962"/>
    <property type="gene ID" value="MXAN_5441"/>
</dbReference>
<keyword evidence="2" id="KW-0812">Transmembrane</keyword>
<gene>
    <name evidence="3" type="ordered locus">MXAN_5441</name>
</gene>
<accession>Q1D189</accession>
<keyword evidence="4" id="KW-1185">Reference proteome</keyword>
<keyword evidence="2" id="KW-1133">Transmembrane helix</keyword>
<dbReference type="HOGENOM" id="CLU_1128119_0_0_7"/>
<proteinExistence type="predicted"/>
<reference evidence="3 4" key="1">
    <citation type="journal article" date="2006" name="Proc. Natl. Acad. Sci. U.S.A.">
        <title>Evolution of sensory complexity recorded in a myxobacterial genome.</title>
        <authorList>
            <person name="Goldman B.S."/>
            <person name="Nierman W.C."/>
            <person name="Kaiser D."/>
            <person name="Slater S.C."/>
            <person name="Durkin A.S."/>
            <person name="Eisen J.A."/>
            <person name="Ronning C.M."/>
            <person name="Barbazuk W.B."/>
            <person name="Blanchard M."/>
            <person name="Field C."/>
            <person name="Halling C."/>
            <person name="Hinkle G."/>
            <person name="Iartchuk O."/>
            <person name="Kim H.S."/>
            <person name="Mackenzie C."/>
            <person name="Madupu R."/>
            <person name="Miller N."/>
            <person name="Shvartsbeyn A."/>
            <person name="Sullivan S.A."/>
            <person name="Vaudin M."/>
            <person name="Wiegand R."/>
            <person name="Kaplan H.B."/>
        </authorList>
    </citation>
    <scope>NUCLEOTIDE SEQUENCE [LARGE SCALE GENOMIC DNA]</scope>
    <source>
        <strain evidence="4">DK1622</strain>
    </source>
</reference>
<dbReference type="KEGG" id="mxa:MXAN_5441"/>
<dbReference type="EMBL" id="CP000113">
    <property type="protein sequence ID" value="ABF86962.1"/>
    <property type="molecule type" value="Genomic_DNA"/>
</dbReference>
<feature type="region of interest" description="Disordered" evidence="1">
    <location>
        <begin position="39"/>
        <end position="105"/>
    </location>
</feature>
<evidence type="ECO:0000256" key="2">
    <source>
        <dbReference type="SAM" id="Phobius"/>
    </source>
</evidence>